<protein>
    <recommendedName>
        <fullName evidence="1">diguanylate cyclase</fullName>
        <ecNumber evidence="1">2.7.7.65</ecNumber>
    </recommendedName>
</protein>
<feature type="modified residue" description="4-aspartylphosphate" evidence="3">
    <location>
        <position position="66"/>
    </location>
</feature>
<dbReference type="Pfam" id="PF00072">
    <property type="entry name" value="Response_reg"/>
    <property type="match status" value="1"/>
</dbReference>
<dbReference type="Gene3D" id="3.40.50.2300">
    <property type="match status" value="1"/>
</dbReference>
<dbReference type="CDD" id="cd01949">
    <property type="entry name" value="GGDEF"/>
    <property type="match status" value="1"/>
</dbReference>
<comment type="caution">
    <text evidence="6">The sequence shown here is derived from an EMBL/GenBank/DDBJ whole genome shotgun (WGS) entry which is preliminary data.</text>
</comment>
<dbReference type="InterPro" id="IPR001789">
    <property type="entry name" value="Sig_transdc_resp-reg_receiver"/>
</dbReference>
<feature type="domain" description="Response regulatory" evidence="4">
    <location>
        <begin position="18"/>
        <end position="133"/>
    </location>
</feature>
<evidence type="ECO:0000256" key="3">
    <source>
        <dbReference type="PROSITE-ProRule" id="PRU00169"/>
    </source>
</evidence>
<dbReference type="Proteomes" id="UP001199044">
    <property type="component" value="Unassembled WGS sequence"/>
</dbReference>
<dbReference type="SUPFAM" id="SSF55073">
    <property type="entry name" value="Nucleotide cyclase"/>
    <property type="match status" value="1"/>
</dbReference>
<evidence type="ECO:0000256" key="2">
    <source>
        <dbReference type="ARBA" id="ARBA00034247"/>
    </source>
</evidence>
<dbReference type="NCBIfam" id="TIGR00254">
    <property type="entry name" value="GGDEF"/>
    <property type="match status" value="1"/>
</dbReference>
<sequence>MLRDRLLQQFIQEGRKPVLLVVDDQPINIRAINEVFKDECDVLMATNGRSALQIAREQRPDLILLDIIMPEMDGYQVCQQLSLDSITADIPVIFVTAETEVNVEARGFEVGAVDFITKPFNPLIVRARVMNHLILKIQMDIMKDMALIDGLTGLPNRRRFDQALLGDWNLCQREQKNVALLMIDVDYFKRYNDSYGHLAGDECLKSIARALQASVRRTSDSSCRYGGEEFACLLPFTDQEGAVLCAENIINEVKNLNIEHKTSDVSSFVTVSIGIAVRTPTLDVQVEQLVKEADEALYTSKQTGRNKFTVYAL</sequence>
<dbReference type="SUPFAM" id="SSF52172">
    <property type="entry name" value="CheY-like"/>
    <property type="match status" value="1"/>
</dbReference>
<dbReference type="SMART" id="SM00267">
    <property type="entry name" value="GGDEF"/>
    <property type="match status" value="1"/>
</dbReference>
<keyword evidence="3" id="KW-0597">Phosphoprotein</keyword>
<gene>
    <name evidence="6" type="ORF">LDJ79_16220</name>
</gene>
<dbReference type="InterPro" id="IPR050469">
    <property type="entry name" value="Diguanylate_Cyclase"/>
</dbReference>
<evidence type="ECO:0000313" key="6">
    <source>
        <dbReference type="EMBL" id="MCA2017671.1"/>
    </source>
</evidence>
<evidence type="ECO:0000259" key="4">
    <source>
        <dbReference type="PROSITE" id="PS50110"/>
    </source>
</evidence>
<evidence type="ECO:0000313" key="7">
    <source>
        <dbReference type="Proteomes" id="UP001199044"/>
    </source>
</evidence>
<dbReference type="Pfam" id="PF00990">
    <property type="entry name" value="GGDEF"/>
    <property type="match status" value="1"/>
</dbReference>
<dbReference type="Gene3D" id="3.30.70.270">
    <property type="match status" value="1"/>
</dbReference>
<dbReference type="EMBL" id="JAIWIU010000116">
    <property type="protein sequence ID" value="MCA2017671.1"/>
    <property type="molecule type" value="Genomic_DNA"/>
</dbReference>
<dbReference type="EC" id="2.7.7.65" evidence="1"/>
<dbReference type="PANTHER" id="PTHR45138:SF9">
    <property type="entry name" value="DIGUANYLATE CYCLASE DGCM-RELATED"/>
    <property type="match status" value="1"/>
</dbReference>
<comment type="catalytic activity">
    <reaction evidence="2">
        <text>2 GTP = 3',3'-c-di-GMP + 2 diphosphate</text>
        <dbReference type="Rhea" id="RHEA:24898"/>
        <dbReference type="ChEBI" id="CHEBI:33019"/>
        <dbReference type="ChEBI" id="CHEBI:37565"/>
        <dbReference type="ChEBI" id="CHEBI:58805"/>
        <dbReference type="EC" id="2.7.7.65"/>
    </reaction>
</comment>
<keyword evidence="7" id="KW-1185">Reference proteome</keyword>
<feature type="domain" description="GGDEF" evidence="5">
    <location>
        <begin position="176"/>
        <end position="313"/>
    </location>
</feature>
<dbReference type="InterPro" id="IPR029787">
    <property type="entry name" value="Nucleotide_cyclase"/>
</dbReference>
<dbReference type="InterPro" id="IPR011006">
    <property type="entry name" value="CheY-like_superfamily"/>
</dbReference>
<evidence type="ECO:0000259" key="5">
    <source>
        <dbReference type="PROSITE" id="PS50887"/>
    </source>
</evidence>
<dbReference type="PROSITE" id="PS50887">
    <property type="entry name" value="GGDEF"/>
    <property type="match status" value="1"/>
</dbReference>
<evidence type="ECO:0000256" key="1">
    <source>
        <dbReference type="ARBA" id="ARBA00012528"/>
    </source>
</evidence>
<dbReference type="InterPro" id="IPR043128">
    <property type="entry name" value="Rev_trsase/Diguanyl_cyclase"/>
</dbReference>
<reference evidence="7" key="1">
    <citation type="submission" date="2023-07" db="EMBL/GenBank/DDBJ databases">
        <title>Molecular identification of indigenous halophilic bacteria isolated from red sea cost, biodegradation of synthetic dyes and assessment of degraded metabolite toxicity.</title>
        <authorList>
            <person name="Chaieb K."/>
            <person name="Altayb H.N."/>
        </authorList>
    </citation>
    <scope>NUCLEOTIDE SEQUENCE [LARGE SCALE GENOMIC DNA]</scope>
    <source>
        <strain evidence="7">K20</strain>
    </source>
</reference>
<dbReference type="RefSeq" id="WP_225251331.1">
    <property type="nucleotide sequence ID" value="NZ_JAIWIU010000116.1"/>
</dbReference>
<dbReference type="InterPro" id="IPR000160">
    <property type="entry name" value="GGDEF_dom"/>
</dbReference>
<proteinExistence type="predicted"/>
<keyword evidence="6" id="KW-0808">Transferase</keyword>
<accession>A0ABS7YPT6</accession>
<dbReference type="GO" id="GO:0052621">
    <property type="term" value="F:diguanylate cyclase activity"/>
    <property type="evidence" value="ECO:0007669"/>
    <property type="project" value="UniProtKB-EC"/>
</dbReference>
<keyword evidence="6" id="KW-0548">Nucleotidyltransferase</keyword>
<name>A0ABS7YPT6_9VIBR</name>
<organism evidence="6 7">
    <name type="scientific">Vibrio tritonius</name>
    <dbReference type="NCBI Taxonomy" id="1435069"/>
    <lineage>
        <taxon>Bacteria</taxon>
        <taxon>Pseudomonadati</taxon>
        <taxon>Pseudomonadota</taxon>
        <taxon>Gammaproteobacteria</taxon>
        <taxon>Vibrionales</taxon>
        <taxon>Vibrionaceae</taxon>
        <taxon>Vibrio</taxon>
    </lineage>
</organism>
<dbReference type="PROSITE" id="PS50110">
    <property type="entry name" value="RESPONSE_REGULATORY"/>
    <property type="match status" value="1"/>
</dbReference>
<dbReference type="SMART" id="SM00448">
    <property type="entry name" value="REC"/>
    <property type="match status" value="1"/>
</dbReference>
<dbReference type="PANTHER" id="PTHR45138">
    <property type="entry name" value="REGULATORY COMPONENTS OF SENSORY TRANSDUCTION SYSTEM"/>
    <property type="match status" value="1"/>
</dbReference>